<dbReference type="PANTHER" id="PTHR12172">
    <property type="entry name" value="CELL CYCLE CHECKPOINT PROTEIN RAD17"/>
    <property type="match status" value="1"/>
</dbReference>
<comment type="caution">
    <text evidence="8">The sequence shown here is derived from an EMBL/GenBank/DDBJ whole genome shotgun (WGS) entry which is preliminary data.</text>
</comment>
<evidence type="ECO:0000313" key="9">
    <source>
        <dbReference type="Proteomes" id="UP000286415"/>
    </source>
</evidence>
<evidence type="ECO:0000256" key="5">
    <source>
        <dbReference type="ARBA" id="ARBA00022840"/>
    </source>
</evidence>
<reference evidence="8 9" key="2">
    <citation type="journal article" date="2021" name="Genomics">
        <title>High-quality reference genome for Clonorchis sinensis.</title>
        <authorList>
            <person name="Young N.D."/>
            <person name="Stroehlein A.J."/>
            <person name="Kinkar L."/>
            <person name="Wang T."/>
            <person name="Sohn W.M."/>
            <person name="Chang B.C.H."/>
            <person name="Kaur P."/>
            <person name="Weisz D."/>
            <person name="Dudchenko O."/>
            <person name="Aiden E.L."/>
            <person name="Korhonen P.K."/>
            <person name="Gasser R.B."/>
        </authorList>
    </citation>
    <scope>NUCLEOTIDE SEQUENCE [LARGE SCALE GENOMIC DNA]</scope>
    <source>
        <strain evidence="8">Cs-k2</strain>
    </source>
</reference>
<organism evidence="8 9">
    <name type="scientific">Clonorchis sinensis</name>
    <name type="common">Chinese liver fluke</name>
    <dbReference type="NCBI Taxonomy" id="79923"/>
    <lineage>
        <taxon>Eukaryota</taxon>
        <taxon>Metazoa</taxon>
        <taxon>Spiralia</taxon>
        <taxon>Lophotrochozoa</taxon>
        <taxon>Platyhelminthes</taxon>
        <taxon>Trematoda</taxon>
        <taxon>Digenea</taxon>
        <taxon>Opisthorchiida</taxon>
        <taxon>Opisthorchiata</taxon>
        <taxon>Opisthorchiidae</taxon>
        <taxon>Clonorchis</taxon>
    </lineage>
</organism>
<evidence type="ECO:0000256" key="3">
    <source>
        <dbReference type="ARBA" id="ARBA00022741"/>
    </source>
</evidence>
<dbReference type="GO" id="GO:0005524">
    <property type="term" value="F:ATP binding"/>
    <property type="evidence" value="ECO:0007669"/>
    <property type="project" value="UniProtKB-KW"/>
</dbReference>
<name>A0A8T1M1M4_CLOSI</name>
<dbReference type="Pfam" id="PF03215">
    <property type="entry name" value="Rad17"/>
    <property type="match status" value="1"/>
</dbReference>
<evidence type="ECO:0000256" key="1">
    <source>
        <dbReference type="ARBA" id="ARBA00004123"/>
    </source>
</evidence>
<reference evidence="8 9" key="1">
    <citation type="journal article" date="2018" name="Biotechnol. Adv.">
        <title>Improved genomic resources and new bioinformatic workflow for the carcinogenic parasite Clonorchis sinensis: Biotechnological implications.</title>
        <authorList>
            <person name="Wang D."/>
            <person name="Korhonen P.K."/>
            <person name="Gasser R.B."/>
            <person name="Young N.D."/>
        </authorList>
    </citation>
    <scope>NUCLEOTIDE SEQUENCE [LARGE SCALE GENOMIC DNA]</scope>
    <source>
        <strain evidence="8">Cs-k2</strain>
    </source>
</reference>
<evidence type="ECO:0000313" key="8">
    <source>
        <dbReference type="EMBL" id="KAG5442661.1"/>
    </source>
</evidence>
<proteinExistence type="inferred from homology"/>
<keyword evidence="4" id="KW-0227">DNA damage</keyword>
<dbReference type="CDD" id="cd00267">
    <property type="entry name" value="ABC_ATPase"/>
    <property type="match status" value="1"/>
</dbReference>
<protein>
    <submittedName>
        <fullName evidence="8">Cell cycle checkpoint protein rad17</fullName>
    </submittedName>
</protein>
<keyword evidence="5" id="KW-0067">ATP-binding</keyword>
<dbReference type="EMBL" id="NIRI02000056">
    <property type="protein sequence ID" value="KAG5442661.1"/>
    <property type="molecule type" value="Genomic_DNA"/>
</dbReference>
<keyword evidence="9" id="KW-1185">Reference proteome</keyword>
<dbReference type="InterPro" id="IPR004582">
    <property type="entry name" value="Checkpoint_prot_Rad17_Rad24"/>
</dbReference>
<dbReference type="InterPro" id="IPR027417">
    <property type="entry name" value="P-loop_NTPase"/>
</dbReference>
<dbReference type="Gene3D" id="3.40.50.300">
    <property type="entry name" value="P-loop containing nucleotide triphosphate hydrolases"/>
    <property type="match status" value="1"/>
</dbReference>
<keyword evidence="6" id="KW-0539">Nucleus</keyword>
<dbReference type="GO" id="GO:0003682">
    <property type="term" value="F:chromatin binding"/>
    <property type="evidence" value="ECO:0007669"/>
    <property type="project" value="TreeGrafter"/>
</dbReference>
<sequence length="605" mass="67940">MPRAIKRAVRAIDWVSSELAFDSDSNLNIECIPWVEAYEPQSETDLVIHRDKLRELSVTIRELFSGSQVRSSGGPILVLTGPSGCGKTVAVKVLLRATTLKDRKPVQIIEWNDDSLEADDFTQLEQFVSQVSRFGPTIRDSDAPGQEDLPFAILLENIPVSTANNIPRFHRLLRNHHSRGQPRGLLVLMFTSNSSSKEGLLNERLLCPASLRSELAVARVEFNSVAPTLVLKALTRILLNREVKQMGYGAPPRLLLQQLSNECAGDLRTAINQLQFLAKSGWKNQGTHPQVLNNCFRDAGLLLFRALGKILYGKREETDVKRHTRNVASEYLSLPPHLEQWKRFPLSFDVEEILDQCQMDGDNLVSWLHENYLDFTPHMSATRWSSDGLSWSDAFLSGGMNWRLGLTAAADWNSDRSSGGNTTTGASRHYAALVTSRTLLLARDMQDRDSGGRSKIIPRVNQSRGFHPFRSPTVQTYWRSATDKLDCVVDILRNRYHTSDVHLVSKVISGRRNLLLDFISLGLKTPILKNVLSSEDFCLFSEFCAFRKTTSLSKPPTTDRMNKLAKMDIENGDQTCWMCPQDAALEGELLPIEEDDSDESGGRCR</sequence>
<dbReference type="GO" id="GO:0005634">
    <property type="term" value="C:nucleus"/>
    <property type="evidence" value="ECO:0007669"/>
    <property type="project" value="UniProtKB-SubCell"/>
</dbReference>
<gene>
    <name evidence="8" type="ORF">CSKR_111911</name>
</gene>
<dbReference type="Proteomes" id="UP000286415">
    <property type="component" value="Unassembled WGS sequence"/>
</dbReference>
<dbReference type="GO" id="GO:0006281">
    <property type="term" value="P:DNA repair"/>
    <property type="evidence" value="ECO:0007669"/>
    <property type="project" value="InterPro"/>
</dbReference>
<dbReference type="GO" id="GO:0000077">
    <property type="term" value="P:DNA damage checkpoint signaling"/>
    <property type="evidence" value="ECO:0007669"/>
    <property type="project" value="TreeGrafter"/>
</dbReference>
<dbReference type="OrthoDB" id="10265971at2759"/>
<accession>A0A8T1M1M4</accession>
<dbReference type="GO" id="GO:0033314">
    <property type="term" value="P:mitotic DNA replication checkpoint signaling"/>
    <property type="evidence" value="ECO:0007669"/>
    <property type="project" value="TreeGrafter"/>
</dbReference>
<evidence type="ECO:0000256" key="2">
    <source>
        <dbReference type="ARBA" id="ARBA00006168"/>
    </source>
</evidence>
<keyword evidence="7" id="KW-0131">Cell cycle</keyword>
<dbReference type="GO" id="GO:0003689">
    <property type="term" value="F:DNA clamp loader activity"/>
    <property type="evidence" value="ECO:0007669"/>
    <property type="project" value="TreeGrafter"/>
</dbReference>
<comment type="similarity">
    <text evidence="2">Belongs to the rad17/RAD24 family.</text>
</comment>
<dbReference type="SUPFAM" id="SSF52540">
    <property type="entry name" value="P-loop containing nucleoside triphosphate hydrolases"/>
    <property type="match status" value="1"/>
</dbReference>
<comment type="subcellular location">
    <subcellularLocation>
        <location evidence="1">Nucleus</location>
    </subcellularLocation>
</comment>
<keyword evidence="3" id="KW-0547">Nucleotide-binding</keyword>
<evidence type="ECO:0000256" key="7">
    <source>
        <dbReference type="ARBA" id="ARBA00023306"/>
    </source>
</evidence>
<dbReference type="AlphaFoldDB" id="A0A8T1M1M4"/>
<evidence type="ECO:0000256" key="6">
    <source>
        <dbReference type="ARBA" id="ARBA00023242"/>
    </source>
</evidence>
<dbReference type="PANTHER" id="PTHR12172:SF0">
    <property type="entry name" value="CELL CYCLE CHECKPOINT PROTEIN RAD17"/>
    <property type="match status" value="1"/>
</dbReference>
<evidence type="ECO:0000256" key="4">
    <source>
        <dbReference type="ARBA" id="ARBA00022763"/>
    </source>
</evidence>